<organism evidence="11 12">
    <name type="scientific">Anas platyrhynchos platyrhynchos</name>
    <name type="common">Northern mallard</name>
    <dbReference type="NCBI Taxonomy" id="8840"/>
    <lineage>
        <taxon>Eukaryota</taxon>
        <taxon>Metazoa</taxon>
        <taxon>Chordata</taxon>
        <taxon>Craniata</taxon>
        <taxon>Vertebrata</taxon>
        <taxon>Euteleostomi</taxon>
        <taxon>Archelosauria</taxon>
        <taxon>Archosauria</taxon>
        <taxon>Dinosauria</taxon>
        <taxon>Saurischia</taxon>
        <taxon>Theropoda</taxon>
        <taxon>Coelurosauria</taxon>
        <taxon>Aves</taxon>
        <taxon>Neognathae</taxon>
        <taxon>Galloanserae</taxon>
        <taxon>Anseriformes</taxon>
        <taxon>Anatidae</taxon>
        <taxon>Anatinae</taxon>
        <taxon>Anas</taxon>
    </lineage>
</organism>
<evidence type="ECO:0000256" key="6">
    <source>
        <dbReference type="ARBA" id="ARBA00022946"/>
    </source>
</evidence>
<comment type="pathway">
    <text evidence="2">Energy metabolism; oxidative phosphorylation.</text>
</comment>
<reference evidence="12" key="1">
    <citation type="submission" date="2017-10" db="EMBL/GenBank/DDBJ databases">
        <title>A new Pekin duck reference genome.</title>
        <authorList>
            <person name="Hou Z.-C."/>
            <person name="Zhou Z.-K."/>
            <person name="Zhu F."/>
            <person name="Hou S.-S."/>
        </authorList>
    </citation>
    <scope>NUCLEOTIDE SEQUENCE [LARGE SCALE GENOMIC DNA]</scope>
</reference>
<dbReference type="GO" id="GO:0006123">
    <property type="term" value="P:mitochondrial electron transport, cytochrome c to oxygen"/>
    <property type="evidence" value="ECO:0007669"/>
    <property type="project" value="InterPro"/>
</dbReference>
<keyword evidence="6" id="KW-0809">Transit peptide</keyword>
<sequence length="136" mass="14606">MPRVGIRPGCDPPRDWLLAGVVLIPSLQRGGPVLWGQSSYFGAQRGFLPISDVFAISGAVFGAPGQPRTPPFLIASVCTLQINCSRGINGLWMPPQFPSSHQFAPTVAGFAAMFAVCLGPAAWVLAHLEDYKKREE</sequence>
<dbReference type="InterPro" id="IPR036548">
    <property type="entry name" value="Cyt_c_oxidase_su8_sf"/>
</dbReference>
<evidence type="ECO:0000256" key="4">
    <source>
        <dbReference type="ARBA" id="ARBA00022692"/>
    </source>
</evidence>
<keyword evidence="9 10" id="KW-0472">Membrane</keyword>
<evidence type="ECO:0000256" key="10">
    <source>
        <dbReference type="SAM" id="Phobius"/>
    </source>
</evidence>
<dbReference type="UniPathway" id="UPA00705"/>
<accession>A0A493TF61</accession>
<keyword evidence="5" id="KW-0999">Mitochondrion inner membrane</keyword>
<dbReference type="InterPro" id="IPR003205">
    <property type="entry name" value="Cyt_c_oxidase_su8"/>
</dbReference>
<evidence type="ECO:0000256" key="5">
    <source>
        <dbReference type="ARBA" id="ARBA00022792"/>
    </source>
</evidence>
<proteinExistence type="inferred from homology"/>
<dbReference type="SUPFAM" id="SSF81431">
    <property type="entry name" value="Mitochondrial cytochrome c oxidase subunit VIIIb (aka IX)"/>
    <property type="match status" value="1"/>
</dbReference>
<reference evidence="11" key="3">
    <citation type="submission" date="2025-09" db="UniProtKB">
        <authorList>
            <consortium name="Ensembl"/>
        </authorList>
    </citation>
    <scope>IDENTIFICATION</scope>
</reference>
<evidence type="ECO:0000256" key="7">
    <source>
        <dbReference type="ARBA" id="ARBA00022989"/>
    </source>
</evidence>
<evidence type="ECO:0000256" key="1">
    <source>
        <dbReference type="ARBA" id="ARBA00004434"/>
    </source>
</evidence>
<protein>
    <submittedName>
        <fullName evidence="11">Uncharacterized protein</fullName>
    </submittedName>
</protein>
<evidence type="ECO:0000256" key="8">
    <source>
        <dbReference type="ARBA" id="ARBA00023128"/>
    </source>
</evidence>
<dbReference type="AlphaFoldDB" id="A0A493TF61"/>
<keyword evidence="4 10" id="KW-0812">Transmembrane</keyword>
<comment type="subcellular location">
    <subcellularLocation>
        <location evidence="1">Mitochondrion inner membrane</location>
        <topology evidence="1">Single-pass membrane protein</topology>
    </subcellularLocation>
</comment>
<dbReference type="Pfam" id="PF02285">
    <property type="entry name" value="COX8"/>
    <property type="match status" value="1"/>
</dbReference>
<dbReference type="Ensembl" id="ENSAPLT00000046371.1">
    <property type="protein sequence ID" value="ENSAPLP00000024541.1"/>
    <property type="gene ID" value="ENSAPLG00000022594.1"/>
</dbReference>
<keyword evidence="7 10" id="KW-1133">Transmembrane helix</keyword>
<dbReference type="GO" id="GO:0045277">
    <property type="term" value="C:respiratory chain complex IV"/>
    <property type="evidence" value="ECO:0007669"/>
    <property type="project" value="InterPro"/>
</dbReference>
<feature type="transmembrane region" description="Helical" evidence="10">
    <location>
        <begin position="103"/>
        <end position="126"/>
    </location>
</feature>
<reference evidence="11" key="2">
    <citation type="submission" date="2025-08" db="UniProtKB">
        <authorList>
            <consortium name="Ensembl"/>
        </authorList>
    </citation>
    <scope>IDENTIFICATION</scope>
</reference>
<keyword evidence="12" id="KW-1185">Reference proteome</keyword>
<keyword evidence="8" id="KW-0496">Mitochondrion</keyword>
<evidence type="ECO:0000256" key="3">
    <source>
        <dbReference type="ARBA" id="ARBA00010117"/>
    </source>
</evidence>
<evidence type="ECO:0000313" key="11">
    <source>
        <dbReference type="Ensembl" id="ENSAPLP00000024541.1"/>
    </source>
</evidence>
<evidence type="ECO:0000256" key="9">
    <source>
        <dbReference type="ARBA" id="ARBA00023136"/>
    </source>
</evidence>
<dbReference type="Proteomes" id="UP000016666">
    <property type="component" value="Unassembled WGS sequence"/>
</dbReference>
<evidence type="ECO:0000313" key="12">
    <source>
        <dbReference type="Proteomes" id="UP000016666"/>
    </source>
</evidence>
<dbReference type="Gene3D" id="4.10.81.10">
    <property type="entry name" value="Cytochrome c oxidase, subunit 8"/>
    <property type="match status" value="1"/>
</dbReference>
<evidence type="ECO:0000256" key="2">
    <source>
        <dbReference type="ARBA" id="ARBA00004673"/>
    </source>
</evidence>
<dbReference type="GO" id="GO:0005743">
    <property type="term" value="C:mitochondrial inner membrane"/>
    <property type="evidence" value="ECO:0007669"/>
    <property type="project" value="UniProtKB-SubCell"/>
</dbReference>
<comment type="similarity">
    <text evidence="3">Belongs to the cytochrome c oxidase VIII family.</text>
</comment>
<name>A0A493TF61_ANAPP</name>